<evidence type="ECO:0000256" key="10">
    <source>
        <dbReference type="ARBA" id="ARBA00022840"/>
    </source>
</evidence>
<keyword evidence="4" id="KW-1003">Cell membrane</keyword>
<keyword evidence="5" id="KW-0597">Phosphoprotein</keyword>
<evidence type="ECO:0000256" key="7">
    <source>
        <dbReference type="ARBA" id="ARBA00022692"/>
    </source>
</evidence>
<dbReference type="InterPro" id="IPR003660">
    <property type="entry name" value="HAMP_dom"/>
</dbReference>
<dbReference type="Gene3D" id="3.30.565.10">
    <property type="entry name" value="Histidine kinase-like ATPase, C-terminal domain"/>
    <property type="match status" value="1"/>
</dbReference>
<feature type="transmembrane region" description="Helical" evidence="14">
    <location>
        <begin position="7"/>
        <end position="30"/>
    </location>
</feature>
<dbReference type="InterPro" id="IPR004358">
    <property type="entry name" value="Sig_transdc_His_kin-like_C"/>
</dbReference>
<dbReference type="InterPro" id="IPR003661">
    <property type="entry name" value="HisK_dim/P_dom"/>
</dbReference>
<gene>
    <name evidence="17" type="ORF">OMP40_04750</name>
</gene>
<dbReference type="EMBL" id="JAPDIA010000002">
    <property type="protein sequence ID" value="MDG0808774.1"/>
    <property type="molecule type" value="Genomic_DNA"/>
</dbReference>
<evidence type="ECO:0000256" key="11">
    <source>
        <dbReference type="ARBA" id="ARBA00022989"/>
    </source>
</evidence>
<keyword evidence="10" id="KW-0067">ATP-binding</keyword>
<comment type="subcellular location">
    <subcellularLocation>
        <location evidence="2">Cell membrane</location>
        <topology evidence="2">Multi-pass membrane protein</topology>
    </subcellularLocation>
</comment>
<keyword evidence="7 14" id="KW-0812">Transmembrane</keyword>
<evidence type="ECO:0000256" key="1">
    <source>
        <dbReference type="ARBA" id="ARBA00000085"/>
    </source>
</evidence>
<dbReference type="Proteomes" id="UP001153404">
    <property type="component" value="Unassembled WGS sequence"/>
</dbReference>
<dbReference type="PANTHER" id="PTHR45436:SF5">
    <property type="entry name" value="SENSOR HISTIDINE KINASE TRCS"/>
    <property type="match status" value="1"/>
</dbReference>
<keyword evidence="8" id="KW-0547">Nucleotide-binding</keyword>
<dbReference type="FunFam" id="1.10.287.130:FF:000001">
    <property type="entry name" value="Two-component sensor histidine kinase"/>
    <property type="match status" value="1"/>
</dbReference>
<proteinExistence type="predicted"/>
<dbReference type="InterPro" id="IPR036890">
    <property type="entry name" value="HATPase_C_sf"/>
</dbReference>
<evidence type="ECO:0000256" key="2">
    <source>
        <dbReference type="ARBA" id="ARBA00004651"/>
    </source>
</evidence>
<feature type="domain" description="Histidine kinase" evidence="15">
    <location>
        <begin position="254"/>
        <end position="492"/>
    </location>
</feature>
<dbReference type="SUPFAM" id="SSF47384">
    <property type="entry name" value="Homodimeric domain of signal transducing histidine kinase"/>
    <property type="match status" value="1"/>
</dbReference>
<reference evidence="17" key="1">
    <citation type="submission" date="2022-10" db="EMBL/GenBank/DDBJ databases">
        <title>Comparative genomic analysis of Cohnella hashimotonis sp. nov., isolated from the International Space Station.</title>
        <authorList>
            <person name="Simpson A."/>
            <person name="Venkateswaran K."/>
        </authorList>
    </citation>
    <scope>NUCLEOTIDE SEQUENCE</scope>
    <source>
        <strain evidence="17">DSM 28161</strain>
    </source>
</reference>
<dbReference type="InterPro" id="IPR036097">
    <property type="entry name" value="HisK_dim/P_sf"/>
</dbReference>
<dbReference type="GO" id="GO:0005886">
    <property type="term" value="C:plasma membrane"/>
    <property type="evidence" value="ECO:0007669"/>
    <property type="project" value="UniProtKB-SubCell"/>
</dbReference>
<feature type="transmembrane region" description="Helical" evidence="14">
    <location>
        <begin position="165"/>
        <end position="185"/>
    </location>
</feature>
<dbReference type="PROSITE" id="PS50109">
    <property type="entry name" value="HIS_KIN"/>
    <property type="match status" value="1"/>
</dbReference>
<evidence type="ECO:0000256" key="14">
    <source>
        <dbReference type="SAM" id="Phobius"/>
    </source>
</evidence>
<evidence type="ECO:0000256" key="5">
    <source>
        <dbReference type="ARBA" id="ARBA00022553"/>
    </source>
</evidence>
<dbReference type="AlphaFoldDB" id="A0A9X4KPM7"/>
<accession>A0A9X4KPM7</accession>
<evidence type="ECO:0000313" key="18">
    <source>
        <dbReference type="Proteomes" id="UP001153404"/>
    </source>
</evidence>
<dbReference type="PROSITE" id="PS50885">
    <property type="entry name" value="HAMP"/>
    <property type="match status" value="1"/>
</dbReference>
<keyword evidence="11 14" id="KW-1133">Transmembrane helix</keyword>
<feature type="domain" description="HAMP" evidence="16">
    <location>
        <begin position="186"/>
        <end position="239"/>
    </location>
</feature>
<evidence type="ECO:0000313" key="17">
    <source>
        <dbReference type="EMBL" id="MDG0808774.1"/>
    </source>
</evidence>
<evidence type="ECO:0000256" key="8">
    <source>
        <dbReference type="ARBA" id="ARBA00022741"/>
    </source>
</evidence>
<dbReference type="CDD" id="cd06225">
    <property type="entry name" value="HAMP"/>
    <property type="match status" value="1"/>
</dbReference>
<evidence type="ECO:0000256" key="13">
    <source>
        <dbReference type="ARBA" id="ARBA00023136"/>
    </source>
</evidence>
<evidence type="ECO:0000259" key="16">
    <source>
        <dbReference type="PROSITE" id="PS50885"/>
    </source>
</evidence>
<dbReference type="GO" id="GO:0000155">
    <property type="term" value="F:phosphorelay sensor kinase activity"/>
    <property type="evidence" value="ECO:0007669"/>
    <property type="project" value="InterPro"/>
</dbReference>
<dbReference type="InterPro" id="IPR003594">
    <property type="entry name" value="HATPase_dom"/>
</dbReference>
<dbReference type="SMART" id="SM00387">
    <property type="entry name" value="HATPase_c"/>
    <property type="match status" value="1"/>
</dbReference>
<dbReference type="RefSeq" id="WP_277529585.1">
    <property type="nucleotide sequence ID" value="NZ_JAPDIA010000002.1"/>
</dbReference>
<evidence type="ECO:0000256" key="4">
    <source>
        <dbReference type="ARBA" id="ARBA00022475"/>
    </source>
</evidence>
<evidence type="ECO:0000256" key="9">
    <source>
        <dbReference type="ARBA" id="ARBA00022777"/>
    </source>
</evidence>
<dbReference type="InterPro" id="IPR005467">
    <property type="entry name" value="His_kinase_dom"/>
</dbReference>
<dbReference type="SUPFAM" id="SSF158472">
    <property type="entry name" value="HAMP domain-like"/>
    <property type="match status" value="1"/>
</dbReference>
<dbReference type="Gene3D" id="6.10.340.10">
    <property type="match status" value="1"/>
</dbReference>
<dbReference type="Gene3D" id="1.10.287.130">
    <property type="match status" value="1"/>
</dbReference>
<protein>
    <recommendedName>
        <fullName evidence="3">histidine kinase</fullName>
        <ecNumber evidence="3">2.7.13.3</ecNumber>
    </recommendedName>
</protein>
<dbReference type="EC" id="2.7.13.3" evidence="3"/>
<dbReference type="SMART" id="SM00304">
    <property type="entry name" value="HAMP"/>
    <property type="match status" value="1"/>
</dbReference>
<keyword evidence="18" id="KW-1185">Reference proteome</keyword>
<dbReference type="PRINTS" id="PR00344">
    <property type="entry name" value="BCTRLSENSOR"/>
</dbReference>
<dbReference type="InterPro" id="IPR050428">
    <property type="entry name" value="TCS_sensor_his_kinase"/>
</dbReference>
<keyword evidence="13 14" id="KW-0472">Membrane</keyword>
<dbReference type="Pfam" id="PF00512">
    <property type="entry name" value="HisKA"/>
    <property type="match status" value="1"/>
</dbReference>
<dbReference type="CDD" id="cd00082">
    <property type="entry name" value="HisKA"/>
    <property type="match status" value="1"/>
</dbReference>
<dbReference type="SUPFAM" id="SSF55874">
    <property type="entry name" value="ATPase domain of HSP90 chaperone/DNA topoisomerase II/histidine kinase"/>
    <property type="match status" value="1"/>
</dbReference>
<sequence>MSIRLRLTLWYSGLLAAALVAFGILIYAIVYQNTMGSIKTRLMNEADKVYVGSRLNSAGDLKILIQTSNSLDVSIAAQAINYTKDPAGRIDMQTSNLESLGIKFSYPEFDGIKEGRYHSETLAGNPFVIFEKALVLPNNGAVIGLLQVGAYTGKEIGYLSQMRTILWIAGLASLVLAFVIGLFLARKALRPIEMVTEAAERVQSGSDLKLRIPGESQDEIGRLTRTLNHMLERVEKAYNVLEESNNAQRRFVSDASHELRTPLTTIRGNVDLLEKVWSETSFGAAQDEQEGAVAKPKLSLAEREELSREALHDISDEARRMSRLVNDLLSLARADAGYVVDKEPIDLLPLVEEVSRRAGFLPRKAEWVVGPFDALAGVRVVGNRDYLMQLLFIFIENGFKYTPDGEVRLEVYRQEDRIGLSVSDTGIGIAKADMPRIFDRFYRADESRGQTAGTGLGLSIAKWIADMHRASLDVQSRPEGGSRFTVWLPVDFSERPDYGIIEASVRPAVPDAEQS</sequence>
<keyword evidence="6" id="KW-0808">Transferase</keyword>
<dbReference type="Pfam" id="PF02518">
    <property type="entry name" value="HATPase_c"/>
    <property type="match status" value="1"/>
</dbReference>
<dbReference type="GO" id="GO:0005524">
    <property type="term" value="F:ATP binding"/>
    <property type="evidence" value="ECO:0007669"/>
    <property type="project" value="UniProtKB-KW"/>
</dbReference>
<evidence type="ECO:0000256" key="3">
    <source>
        <dbReference type="ARBA" id="ARBA00012438"/>
    </source>
</evidence>
<dbReference type="Pfam" id="PF00672">
    <property type="entry name" value="HAMP"/>
    <property type="match status" value="1"/>
</dbReference>
<evidence type="ECO:0000259" key="15">
    <source>
        <dbReference type="PROSITE" id="PS50109"/>
    </source>
</evidence>
<dbReference type="SMART" id="SM00388">
    <property type="entry name" value="HisKA"/>
    <property type="match status" value="1"/>
</dbReference>
<keyword evidence="9 17" id="KW-0418">Kinase</keyword>
<evidence type="ECO:0000256" key="12">
    <source>
        <dbReference type="ARBA" id="ARBA00023012"/>
    </source>
</evidence>
<organism evidence="17 18">
    <name type="scientific">Cohnella rhizosphaerae</name>
    <dbReference type="NCBI Taxonomy" id="1457232"/>
    <lineage>
        <taxon>Bacteria</taxon>
        <taxon>Bacillati</taxon>
        <taxon>Bacillota</taxon>
        <taxon>Bacilli</taxon>
        <taxon>Bacillales</taxon>
        <taxon>Paenibacillaceae</taxon>
        <taxon>Cohnella</taxon>
    </lineage>
</organism>
<name>A0A9X4KPM7_9BACL</name>
<dbReference type="PANTHER" id="PTHR45436">
    <property type="entry name" value="SENSOR HISTIDINE KINASE YKOH"/>
    <property type="match status" value="1"/>
</dbReference>
<comment type="caution">
    <text evidence="17">The sequence shown here is derived from an EMBL/GenBank/DDBJ whole genome shotgun (WGS) entry which is preliminary data.</text>
</comment>
<keyword evidence="12" id="KW-0902">Two-component regulatory system</keyword>
<comment type="catalytic activity">
    <reaction evidence="1">
        <text>ATP + protein L-histidine = ADP + protein N-phospho-L-histidine.</text>
        <dbReference type="EC" id="2.7.13.3"/>
    </reaction>
</comment>
<evidence type="ECO:0000256" key="6">
    <source>
        <dbReference type="ARBA" id="ARBA00022679"/>
    </source>
</evidence>